<proteinExistence type="predicted"/>
<evidence type="ECO:0000313" key="1">
    <source>
        <dbReference type="EMBL" id="KKK72848.1"/>
    </source>
</evidence>
<gene>
    <name evidence="1" type="ORF">LCGC14_2899790</name>
</gene>
<comment type="caution">
    <text evidence="1">The sequence shown here is derived from an EMBL/GenBank/DDBJ whole genome shotgun (WGS) entry which is preliminary data.</text>
</comment>
<organism evidence="1">
    <name type="scientific">marine sediment metagenome</name>
    <dbReference type="NCBI Taxonomy" id="412755"/>
    <lineage>
        <taxon>unclassified sequences</taxon>
        <taxon>metagenomes</taxon>
        <taxon>ecological metagenomes</taxon>
    </lineage>
</organism>
<dbReference type="EMBL" id="LAZR01057055">
    <property type="protein sequence ID" value="KKK72848.1"/>
    <property type="molecule type" value="Genomic_DNA"/>
</dbReference>
<reference evidence="1" key="1">
    <citation type="journal article" date="2015" name="Nature">
        <title>Complex archaea that bridge the gap between prokaryotes and eukaryotes.</title>
        <authorList>
            <person name="Spang A."/>
            <person name="Saw J.H."/>
            <person name="Jorgensen S.L."/>
            <person name="Zaremba-Niedzwiedzka K."/>
            <person name="Martijn J."/>
            <person name="Lind A.E."/>
            <person name="van Eijk R."/>
            <person name="Schleper C."/>
            <person name="Guy L."/>
            <person name="Ettema T.J."/>
        </authorList>
    </citation>
    <scope>NUCLEOTIDE SEQUENCE</scope>
</reference>
<accession>A0A0F8XV74</accession>
<sequence length="31" mass="3604">ANSVGDALGYRWGQRELRRRWEGFPRAREGG</sequence>
<name>A0A0F8XV74_9ZZZZ</name>
<dbReference type="AlphaFoldDB" id="A0A0F8XV74"/>
<protein>
    <submittedName>
        <fullName evidence="1">Uncharacterized protein</fullName>
    </submittedName>
</protein>
<feature type="non-terminal residue" evidence="1">
    <location>
        <position position="1"/>
    </location>
</feature>